<proteinExistence type="predicted"/>
<gene>
    <name evidence="1" type="ORF">WQQ_30360</name>
</gene>
<sequence>MSLDRAFYKPLERAQYAAYAAQMPEHFRFTVKAPSLIADALIREEGRGLAENSVFLDPDLAITQFVEPAVTGLGDRLGALVFQISPLPPFLLERPGEVIERIGRMLQALPDVRARLPEAVIAVEFRDPIFVAPEWSGQLVDMLRASRATYCLGLHGKMPPIEAQLPILRALWPGPLVCRWNLHHKHGAYGYEKAKQLYGNFDRIVDADIETRQALARVAAATASAGHPAIITIGNKAEGSAPRSVLALSEAIVERLRRPS</sequence>
<keyword evidence="2" id="KW-1185">Reference proteome</keyword>
<reference evidence="1 2" key="1">
    <citation type="journal article" date="2012" name="J. Bacteriol.">
        <title>Genome Sequence of n-Alkane-Degrading Hydrocarboniphaga effusa Strain AP103T (ATCC BAA-332T).</title>
        <authorList>
            <person name="Chang H.K."/>
            <person name="Zylstra G.J."/>
            <person name="Chae J.C."/>
        </authorList>
    </citation>
    <scope>NUCLEOTIDE SEQUENCE [LARGE SCALE GENOMIC DNA]</scope>
    <source>
        <strain evidence="1 2">AP103</strain>
    </source>
</reference>
<dbReference type="Pfam" id="PF01904">
    <property type="entry name" value="DUF72"/>
    <property type="match status" value="1"/>
</dbReference>
<protein>
    <recommendedName>
        <fullName evidence="3">DUF72 domain-containing protein</fullName>
    </recommendedName>
</protein>
<dbReference type="AlphaFoldDB" id="I7ZC81"/>
<name>I7ZC81_9GAMM</name>
<dbReference type="InterPro" id="IPR002763">
    <property type="entry name" value="DUF72"/>
</dbReference>
<dbReference type="PATRIC" id="fig|1172194.4.peg.2943"/>
<evidence type="ECO:0000313" key="1">
    <source>
        <dbReference type="EMBL" id="EIT69454.1"/>
    </source>
</evidence>
<evidence type="ECO:0008006" key="3">
    <source>
        <dbReference type="Google" id="ProtNLM"/>
    </source>
</evidence>
<dbReference type="Proteomes" id="UP000003704">
    <property type="component" value="Unassembled WGS sequence"/>
</dbReference>
<accession>I7ZC81</accession>
<dbReference type="STRING" id="1172194.WQQ_30360"/>
<dbReference type="EMBL" id="AKGD01000002">
    <property type="protein sequence ID" value="EIT69454.1"/>
    <property type="molecule type" value="Genomic_DNA"/>
</dbReference>
<dbReference type="PANTHER" id="PTHR30348">
    <property type="entry name" value="UNCHARACTERIZED PROTEIN YECE"/>
    <property type="match status" value="1"/>
</dbReference>
<dbReference type="SUPFAM" id="SSF117396">
    <property type="entry name" value="TM1631-like"/>
    <property type="match status" value="1"/>
</dbReference>
<dbReference type="InterPro" id="IPR036520">
    <property type="entry name" value="UPF0759_sf"/>
</dbReference>
<dbReference type="Gene3D" id="3.20.20.410">
    <property type="entry name" value="Protein of unknown function UPF0759"/>
    <property type="match status" value="1"/>
</dbReference>
<comment type="caution">
    <text evidence="1">The sequence shown here is derived from an EMBL/GenBank/DDBJ whole genome shotgun (WGS) entry which is preliminary data.</text>
</comment>
<evidence type="ECO:0000313" key="2">
    <source>
        <dbReference type="Proteomes" id="UP000003704"/>
    </source>
</evidence>
<dbReference type="PANTHER" id="PTHR30348:SF14">
    <property type="entry name" value="BLR8050 PROTEIN"/>
    <property type="match status" value="1"/>
</dbReference>
<organism evidence="1 2">
    <name type="scientific">Hydrocarboniphaga effusa AP103</name>
    <dbReference type="NCBI Taxonomy" id="1172194"/>
    <lineage>
        <taxon>Bacteria</taxon>
        <taxon>Pseudomonadati</taxon>
        <taxon>Pseudomonadota</taxon>
        <taxon>Gammaproteobacteria</taxon>
        <taxon>Nevskiales</taxon>
        <taxon>Nevskiaceae</taxon>
        <taxon>Hydrocarboniphaga</taxon>
    </lineage>
</organism>